<protein>
    <submittedName>
        <fullName evidence="2">DUF2063 domain-containing protein</fullName>
    </submittedName>
</protein>
<organism evidence="2 3">
    <name type="scientific">Massilia violaceinigra</name>
    <dbReference type="NCBI Taxonomy" id="2045208"/>
    <lineage>
        <taxon>Bacteria</taxon>
        <taxon>Pseudomonadati</taxon>
        <taxon>Pseudomonadota</taxon>
        <taxon>Betaproteobacteria</taxon>
        <taxon>Burkholderiales</taxon>
        <taxon>Oxalobacteraceae</taxon>
        <taxon>Telluria group</taxon>
        <taxon>Massilia</taxon>
    </lineage>
</organism>
<dbReference type="SUPFAM" id="SSF51658">
    <property type="entry name" value="Xylose isomerase-like"/>
    <property type="match status" value="1"/>
</dbReference>
<dbReference type="InterPro" id="IPR036237">
    <property type="entry name" value="Xyl_isomerase-like_sf"/>
</dbReference>
<dbReference type="PANTHER" id="PTHR42194">
    <property type="entry name" value="UPF0276 PROTEIN HI_1600"/>
    <property type="match status" value="1"/>
</dbReference>
<dbReference type="InterPro" id="IPR044922">
    <property type="entry name" value="DUF2063_N_sf"/>
</dbReference>
<dbReference type="Proteomes" id="UP000229897">
    <property type="component" value="Chromosome"/>
</dbReference>
<dbReference type="Pfam" id="PF05114">
    <property type="entry name" value="MbnB_TglH_ChrH"/>
    <property type="match status" value="1"/>
</dbReference>
<accession>A0A2D2DIJ7</accession>
<dbReference type="Pfam" id="PF09836">
    <property type="entry name" value="DUF2063"/>
    <property type="match status" value="1"/>
</dbReference>
<name>A0A2D2DIJ7_9BURK</name>
<proteinExistence type="predicted"/>
<evidence type="ECO:0000259" key="1">
    <source>
        <dbReference type="Pfam" id="PF09836"/>
    </source>
</evidence>
<keyword evidence="3" id="KW-1185">Reference proteome</keyword>
<evidence type="ECO:0000313" key="3">
    <source>
        <dbReference type="Proteomes" id="UP000229897"/>
    </source>
</evidence>
<dbReference type="OrthoDB" id="9763101at2"/>
<evidence type="ECO:0000313" key="2">
    <source>
        <dbReference type="EMBL" id="ATQ74801.1"/>
    </source>
</evidence>
<reference evidence="2" key="1">
    <citation type="submission" date="2017-10" db="EMBL/GenBank/DDBJ databases">
        <title>Massilia psychrophilum sp. nov., a novel purple-pigmented bacterium isolated from Tianshan glacier, Xinjiang Municipality, China.</title>
        <authorList>
            <person name="Wang H."/>
        </authorList>
    </citation>
    <scope>NUCLEOTIDE SEQUENCE [LARGE SCALE GENOMIC DNA]</scope>
    <source>
        <strain evidence="2">B2</strain>
    </source>
</reference>
<dbReference type="KEGG" id="mass:CR152_09905"/>
<gene>
    <name evidence="2" type="ORF">CR152_09905</name>
</gene>
<sequence>MRAPHYRQFLEQRPAVGWLEVHTENFLDRAGWDWHVLQELRRDYPISLHGVGLGLGSARGFSSSHLERVCALVERVEPMLVSEHLCWGAIADRQLNDLLPMPLSRAALDLLCQRVEQVQDRLQRRILLENVSTYVRFRDDAMSEAEFMAELASRTGCALLLDVNNLYVNQCNHGEDALAAIAAIAPGSVGEIHLAGHLVTPQAVIDHHGDVVAEPVWALYQAALARFGRLPTLIEWDTDVPALDVLLGEARRAQQIASVYPLPDAANPWRGRHAQPLASDYLAATQQQFAAALFDHAGEGAALAQLKGDANTHRFGLYRGNLTVTWNKTLSAACPVLRQLVGEEFFGGLTRAYGMAHPSLDADLNRFGAGFARFLDGFPHIADYPYLPDMARLEWALHRAHYAPDADPIGADALAVLTSEAFENARYALHPACSLIASRWAVVPLWQAHQPDSGVDFPSAMDCPSAALVARPRWKTELVALSPAHAGALAALAGGYTMGEALDAAFALDEQFDIGAHLAQWLALGILLAPPG</sequence>
<dbReference type="AlphaFoldDB" id="A0A2D2DIJ7"/>
<dbReference type="InterPro" id="IPR007801">
    <property type="entry name" value="MbnB/TglH/ChrH"/>
</dbReference>
<dbReference type="Gene3D" id="1.10.150.690">
    <property type="entry name" value="DUF2063"/>
    <property type="match status" value="1"/>
</dbReference>
<dbReference type="Gene3D" id="3.20.20.150">
    <property type="entry name" value="Divalent-metal-dependent TIM barrel enzymes"/>
    <property type="match status" value="1"/>
</dbReference>
<dbReference type="EMBL" id="CP024608">
    <property type="protein sequence ID" value="ATQ74801.1"/>
    <property type="molecule type" value="Genomic_DNA"/>
</dbReference>
<dbReference type="NCBIfam" id="NF003818">
    <property type="entry name" value="PRK05409.1"/>
    <property type="match status" value="1"/>
</dbReference>
<dbReference type="InterPro" id="IPR018640">
    <property type="entry name" value="DUF2063"/>
</dbReference>
<dbReference type="PANTHER" id="PTHR42194:SF1">
    <property type="entry name" value="UPF0276 PROTEIN HI_1600"/>
    <property type="match status" value="1"/>
</dbReference>
<feature type="domain" description="Putative DNA-binding" evidence="1">
    <location>
        <begin position="285"/>
        <end position="375"/>
    </location>
</feature>